<evidence type="ECO:0000313" key="8">
    <source>
        <dbReference type="EMBL" id="KIK55592.1"/>
    </source>
</evidence>
<dbReference type="PANTHER" id="PTHR10340:SF34">
    <property type="entry name" value="SPHINGOMYELIN PHOSPHODIESTERASE"/>
    <property type="match status" value="1"/>
</dbReference>
<feature type="signal peptide" evidence="6">
    <location>
        <begin position="1"/>
        <end position="22"/>
    </location>
</feature>
<dbReference type="GO" id="GO:0004767">
    <property type="term" value="F:sphingomyelin phosphodiesterase activity"/>
    <property type="evidence" value="ECO:0007669"/>
    <property type="project" value="UniProtKB-UniRule"/>
</dbReference>
<feature type="disulfide bond" evidence="5">
    <location>
        <begin position="38"/>
        <end position="114"/>
    </location>
</feature>
<feature type="domain" description="Calcineurin-like phosphoesterase" evidence="7">
    <location>
        <begin position="147"/>
        <end position="410"/>
    </location>
</feature>
<comment type="similarity">
    <text evidence="3">Belongs to the acid sphingomyelinase family.</text>
</comment>
<feature type="disulfide bond" evidence="5">
    <location>
        <begin position="174"/>
        <end position="197"/>
    </location>
</feature>
<protein>
    <recommendedName>
        <fullName evidence="3">Sphingomyelin phosphodiesterase</fullName>
    </recommendedName>
</protein>
<feature type="binding site" evidence="4">
    <location>
        <position position="155"/>
    </location>
    <ligand>
        <name>Zn(2+)</name>
        <dbReference type="ChEBI" id="CHEBI:29105"/>
        <label>1</label>
    </ligand>
</feature>
<feature type="chain" id="PRO_5002208267" description="Sphingomyelin phosphodiesterase" evidence="6">
    <location>
        <begin position="23"/>
        <end position="604"/>
    </location>
</feature>
<dbReference type="GO" id="GO:0006685">
    <property type="term" value="P:sphingomyelin catabolic process"/>
    <property type="evidence" value="ECO:0007669"/>
    <property type="project" value="UniProtKB-UniRule"/>
</dbReference>
<comment type="cofactor">
    <cofactor evidence="4">
        <name>Zn(2+)</name>
        <dbReference type="ChEBI" id="CHEBI:29105"/>
    </cofactor>
    <text evidence="4">Binds 2 Zn(2+) ions per subunit.</text>
</comment>
<dbReference type="Pfam" id="PF00149">
    <property type="entry name" value="Metallophos"/>
    <property type="match status" value="1"/>
</dbReference>
<organism evidence="8 9">
    <name type="scientific">Collybiopsis luxurians FD-317 M1</name>
    <dbReference type="NCBI Taxonomy" id="944289"/>
    <lineage>
        <taxon>Eukaryota</taxon>
        <taxon>Fungi</taxon>
        <taxon>Dikarya</taxon>
        <taxon>Basidiomycota</taxon>
        <taxon>Agaricomycotina</taxon>
        <taxon>Agaricomycetes</taxon>
        <taxon>Agaricomycetidae</taxon>
        <taxon>Agaricales</taxon>
        <taxon>Marasmiineae</taxon>
        <taxon>Omphalotaceae</taxon>
        <taxon>Collybiopsis</taxon>
        <taxon>Collybiopsis luxurians</taxon>
    </lineage>
</organism>
<dbReference type="AlphaFoldDB" id="A0A0D0CBZ6"/>
<feature type="disulfide bond" evidence="5">
    <location>
        <begin position="67"/>
        <end position="78"/>
    </location>
</feature>
<keyword evidence="6" id="KW-0732">Signal</keyword>
<evidence type="ECO:0000259" key="7">
    <source>
        <dbReference type="Pfam" id="PF00149"/>
    </source>
</evidence>
<name>A0A0D0CBZ6_9AGAR</name>
<keyword evidence="1 3" id="KW-0378">Hydrolase</keyword>
<dbReference type="InterPro" id="IPR029052">
    <property type="entry name" value="Metallo-depent_PP-like"/>
</dbReference>
<evidence type="ECO:0000256" key="2">
    <source>
        <dbReference type="ARBA" id="ARBA00023180"/>
    </source>
</evidence>
<dbReference type="GO" id="GO:0005615">
    <property type="term" value="C:extracellular space"/>
    <property type="evidence" value="ECO:0007669"/>
    <property type="project" value="TreeGrafter"/>
</dbReference>
<keyword evidence="4" id="KW-0862">Zinc</keyword>
<feature type="binding site" evidence="4">
    <location>
        <position position="224"/>
    </location>
    <ligand>
        <name>Zn(2+)</name>
        <dbReference type="ChEBI" id="CHEBI:29105"/>
        <label>2</label>
    </ligand>
</feature>
<evidence type="ECO:0000313" key="9">
    <source>
        <dbReference type="Proteomes" id="UP000053593"/>
    </source>
</evidence>
<dbReference type="SUPFAM" id="SSF56300">
    <property type="entry name" value="Metallo-dependent phosphatases"/>
    <property type="match status" value="1"/>
</dbReference>
<dbReference type="EMBL" id="KN834805">
    <property type="protein sequence ID" value="KIK55592.1"/>
    <property type="molecule type" value="Genomic_DNA"/>
</dbReference>
<dbReference type="OrthoDB" id="282973at2759"/>
<evidence type="ECO:0000256" key="3">
    <source>
        <dbReference type="PIRNR" id="PIRNR000948"/>
    </source>
</evidence>
<proteinExistence type="inferred from homology"/>
<dbReference type="PIRSF" id="PIRSF000948">
    <property type="entry name" value="Sphingomy_PDE"/>
    <property type="match status" value="1"/>
</dbReference>
<dbReference type="GO" id="GO:0046872">
    <property type="term" value="F:metal ion binding"/>
    <property type="evidence" value="ECO:0007669"/>
    <property type="project" value="UniProtKB-KW"/>
</dbReference>
<feature type="disulfide bond" evidence="5">
    <location>
        <begin position="168"/>
        <end position="173"/>
    </location>
</feature>
<reference evidence="8 9" key="1">
    <citation type="submission" date="2014-04" db="EMBL/GenBank/DDBJ databases">
        <title>Evolutionary Origins and Diversification of the Mycorrhizal Mutualists.</title>
        <authorList>
            <consortium name="DOE Joint Genome Institute"/>
            <consortium name="Mycorrhizal Genomics Consortium"/>
            <person name="Kohler A."/>
            <person name="Kuo A."/>
            <person name="Nagy L.G."/>
            <person name="Floudas D."/>
            <person name="Copeland A."/>
            <person name="Barry K.W."/>
            <person name="Cichocki N."/>
            <person name="Veneault-Fourrey C."/>
            <person name="LaButti K."/>
            <person name="Lindquist E.A."/>
            <person name="Lipzen A."/>
            <person name="Lundell T."/>
            <person name="Morin E."/>
            <person name="Murat C."/>
            <person name="Riley R."/>
            <person name="Ohm R."/>
            <person name="Sun H."/>
            <person name="Tunlid A."/>
            <person name="Henrissat B."/>
            <person name="Grigoriev I.V."/>
            <person name="Hibbett D.S."/>
            <person name="Martin F."/>
        </authorList>
    </citation>
    <scope>NUCLEOTIDE SEQUENCE [LARGE SCALE GENOMIC DNA]</scope>
    <source>
        <strain evidence="8 9">FD-317 M1</strain>
    </source>
</reference>
<accession>A0A0D0CBZ6</accession>
<feature type="binding site" evidence="4">
    <location>
        <position position="263"/>
    </location>
    <ligand>
        <name>Zn(2+)</name>
        <dbReference type="ChEBI" id="CHEBI:29105"/>
        <label>2</label>
    </ligand>
</feature>
<evidence type="ECO:0000256" key="5">
    <source>
        <dbReference type="PIRSR" id="PIRSR000948-2"/>
    </source>
</evidence>
<dbReference type="GO" id="GO:0016798">
    <property type="term" value="F:hydrolase activity, acting on glycosyl bonds"/>
    <property type="evidence" value="ECO:0007669"/>
    <property type="project" value="UniProtKB-KW"/>
</dbReference>
<dbReference type="InterPro" id="IPR041805">
    <property type="entry name" value="ASMase/PPN1_MPP"/>
</dbReference>
<feature type="binding site" evidence="4">
    <location>
        <position position="153"/>
    </location>
    <ligand>
        <name>Zn(2+)</name>
        <dbReference type="ChEBI" id="CHEBI:29105"/>
        <label>1</label>
    </ligand>
</feature>
<feature type="binding site" evidence="4">
    <location>
        <position position="374"/>
    </location>
    <ligand>
        <name>Zn(2+)</name>
        <dbReference type="ChEBI" id="CHEBI:29105"/>
        <label>2</label>
    </ligand>
</feature>
<dbReference type="GO" id="GO:0016020">
    <property type="term" value="C:membrane"/>
    <property type="evidence" value="ECO:0007669"/>
    <property type="project" value="GOC"/>
</dbReference>
<evidence type="ECO:0000256" key="6">
    <source>
        <dbReference type="SAM" id="SignalP"/>
    </source>
</evidence>
<keyword evidence="9" id="KW-1185">Reference proteome</keyword>
<feature type="binding site" evidence="4">
    <location>
        <position position="224"/>
    </location>
    <ligand>
        <name>Zn(2+)</name>
        <dbReference type="ChEBI" id="CHEBI:29105"/>
        <label>1</label>
    </ligand>
</feature>
<keyword evidence="5" id="KW-1015">Disulfide bond</keyword>
<keyword evidence="4" id="KW-0479">Metal-binding</keyword>
<sequence length="604" mass="66062">MRLKLLNLFCGWVVVFPALVTALSVSDVLEIIESIVDCATCHAALIPLQGLALLGDDAFSDVLIGVCDVSGLEDADVCSGLMTRLGPIIAHDLRSIDALDQTAGRLCDALFGFCASKTPNSFTVPLPSPVAPISPPSTPTTRGTPFQVVHISDVHIDRDYTVGSEANCTKPICCRNFADEAGDPITDPAQPFGNQRCDSPAVLSNSMLEALNSFNAKFVMSTGDVVAHDIWLTTQDEVTSNLNDFNSDILSKIKSQMFPGFGNHDVTPVNAFPRNTTTTANVQWVFDLQSTDWEPMIGSAASQQVDHISGSYAAPVPDTNLIILSINTQYWYRLNFWLYDSDTFQPDPNGVLAFMVEQLQAAETAGKKVWIIGHIPPGVSDTTEDQSNYYDQVIQRYKDTIAGQFFGHTHLDQFEIAYSDYSHQTAANAVGVGFICPALTPTSGNPAFKVYDVDPDTYGLMNIRVISANLTDPTFQENPTWSLYYDAREVYGSLVGLPATSELTPAFWHNLTEVFAANETAFQLYNTFLSRGGNVAPCNDTDNCRSNTICDLRALRAQNNCDVDEGLASLTRRTEEGVRKATTSQCEGVEIREIFAEIQRKSKE</sequence>
<dbReference type="PANTHER" id="PTHR10340">
    <property type="entry name" value="SPHINGOMYELIN PHOSPHODIESTERASE"/>
    <property type="match status" value="1"/>
</dbReference>
<evidence type="ECO:0000256" key="4">
    <source>
        <dbReference type="PIRSR" id="PIRSR000948-1"/>
    </source>
</evidence>
<dbReference type="Gene3D" id="3.60.21.10">
    <property type="match status" value="1"/>
</dbReference>
<dbReference type="HOGENOM" id="CLU_014743_1_0_1"/>
<dbReference type="Proteomes" id="UP000053593">
    <property type="component" value="Unassembled WGS sequence"/>
</dbReference>
<comment type="function">
    <text evidence="3">Converts sphingomyelin to ceramide.</text>
</comment>
<keyword evidence="2" id="KW-0325">Glycoprotein</keyword>
<gene>
    <name evidence="8" type="ORF">GYMLUDRAFT_47807</name>
</gene>
<dbReference type="CDD" id="cd00842">
    <property type="entry name" value="MPP_ASMase"/>
    <property type="match status" value="1"/>
</dbReference>
<evidence type="ECO:0000256" key="1">
    <source>
        <dbReference type="ARBA" id="ARBA00022801"/>
    </source>
</evidence>
<dbReference type="InterPro" id="IPR011160">
    <property type="entry name" value="Sphingomy_PDE"/>
</dbReference>
<keyword evidence="3" id="KW-0326">Glycosidase</keyword>
<feature type="binding site" evidence="4">
    <location>
        <position position="410"/>
    </location>
    <ligand>
        <name>Zn(2+)</name>
        <dbReference type="ChEBI" id="CHEBI:29105"/>
        <label>1</label>
    </ligand>
</feature>
<feature type="binding site" evidence="4">
    <location>
        <position position="408"/>
    </location>
    <ligand>
        <name>Zn(2+)</name>
        <dbReference type="ChEBI" id="CHEBI:29105"/>
        <label>2</label>
    </ligand>
</feature>
<dbReference type="InterPro" id="IPR004843">
    <property type="entry name" value="Calcineurin-like_PHP"/>
</dbReference>